<keyword evidence="1" id="KW-0472">Membrane</keyword>
<dbReference type="AlphaFoldDB" id="A0A0R3APK3"/>
<accession>A0A0R3APK3</accession>
<dbReference type="EMBL" id="JYLN01000004">
    <property type="protein sequence ID" value="KRP72339.1"/>
    <property type="molecule type" value="Genomic_DNA"/>
</dbReference>
<dbReference type="Gene3D" id="3.90.550.10">
    <property type="entry name" value="Spore Coat Polysaccharide Biosynthesis Protein SpsA, Chain A"/>
    <property type="match status" value="1"/>
</dbReference>
<sequence length="254" mass="29060">MQFSDQSDITLVVTSCGRFDLLKRTLESFDQFNTADIREVIITEDSGDDAVRLAIPEHWHDHCVFFVNRPKLGQLASIDLAYQSVKTPYIFHCEDDWAFYRPGFIEDSKTVLQQRPDILQVWLRNYVYDLQVHSPYIHLGPREVIGGVPCYPLLSDKPEWQGFSLNPGLRRIKEYRLCAPFAGFQGEKGLSKRYAQLNLGAVTLEGDAVLHTGFGLHVSTSEERVTKARRKRRERIKLAAMLVLGLGIGWLIHQ</sequence>
<feature type="transmembrane region" description="Helical" evidence="1">
    <location>
        <begin position="236"/>
        <end position="253"/>
    </location>
</feature>
<keyword evidence="1" id="KW-1133">Transmembrane helix</keyword>
<gene>
    <name evidence="2" type="ORF">TX23_13390</name>
</gene>
<evidence type="ECO:0000256" key="1">
    <source>
        <dbReference type="SAM" id="Phobius"/>
    </source>
</evidence>
<evidence type="ECO:0000313" key="3">
    <source>
        <dbReference type="Proteomes" id="UP000050852"/>
    </source>
</evidence>
<organism evidence="2 3">
    <name type="scientific">Pseudomonas paralactis</name>
    <dbReference type="NCBI Taxonomy" id="1615673"/>
    <lineage>
        <taxon>Bacteria</taxon>
        <taxon>Pseudomonadati</taxon>
        <taxon>Pseudomonadota</taxon>
        <taxon>Gammaproteobacteria</taxon>
        <taxon>Pseudomonadales</taxon>
        <taxon>Pseudomonadaceae</taxon>
        <taxon>Pseudomonas</taxon>
    </lineage>
</organism>
<dbReference type="InterPro" id="IPR029044">
    <property type="entry name" value="Nucleotide-diphossugar_trans"/>
</dbReference>
<comment type="caution">
    <text evidence="2">The sequence shown here is derived from an EMBL/GenBank/DDBJ whole genome shotgun (WGS) entry which is preliminary data.</text>
</comment>
<protein>
    <recommendedName>
        <fullName evidence="4">Glycosyltransferase family 2 protein</fullName>
    </recommendedName>
</protein>
<keyword evidence="1" id="KW-0812">Transmembrane</keyword>
<dbReference type="OrthoDB" id="848759at2"/>
<proteinExistence type="predicted"/>
<dbReference type="RefSeq" id="WP_057702552.1">
    <property type="nucleotide sequence ID" value="NZ_JYLN01000004.1"/>
</dbReference>
<evidence type="ECO:0008006" key="4">
    <source>
        <dbReference type="Google" id="ProtNLM"/>
    </source>
</evidence>
<evidence type="ECO:0000313" key="2">
    <source>
        <dbReference type="EMBL" id="KRP72339.1"/>
    </source>
</evidence>
<reference evidence="2 3" key="1">
    <citation type="submission" date="2015-02" db="EMBL/GenBank/DDBJ databases">
        <title>Two Pseudomonas sp. nov., isolated from raw milk.</title>
        <authorList>
            <person name="Wenning M."/>
            <person name="von Neubeck M."/>
            <person name="Huptas C."/>
            <person name="Scherer S."/>
        </authorList>
    </citation>
    <scope>NUCLEOTIDE SEQUENCE [LARGE SCALE GENOMIC DNA]</scope>
    <source>
        <strain evidence="2 3">DSM 29164</strain>
    </source>
</reference>
<dbReference type="SUPFAM" id="SSF53448">
    <property type="entry name" value="Nucleotide-diphospho-sugar transferases"/>
    <property type="match status" value="1"/>
</dbReference>
<dbReference type="CDD" id="cd00761">
    <property type="entry name" value="Glyco_tranf_GTA_type"/>
    <property type="match status" value="1"/>
</dbReference>
<name>A0A0R3APK3_9PSED</name>
<dbReference type="Proteomes" id="UP000050852">
    <property type="component" value="Unassembled WGS sequence"/>
</dbReference>
<dbReference type="PATRIC" id="fig|1615673.3.peg.3736"/>